<dbReference type="AlphaFoldDB" id="Q737F7"/>
<dbReference type="Proteomes" id="UP000002527">
    <property type="component" value="Chromosome"/>
</dbReference>
<dbReference type="HOGENOM" id="CLU_2969460_0_0_9"/>
<protein>
    <submittedName>
        <fullName evidence="1">Uncharacterized protein</fullName>
    </submittedName>
</protein>
<accession>Q737F7</accession>
<name>Q737F7_BACC1</name>
<gene>
    <name evidence="1" type="ordered locus">BCE_2692</name>
</gene>
<evidence type="ECO:0000313" key="1">
    <source>
        <dbReference type="EMBL" id="AAS41605.1"/>
    </source>
</evidence>
<evidence type="ECO:0000313" key="2">
    <source>
        <dbReference type="Proteomes" id="UP000002527"/>
    </source>
</evidence>
<reference evidence="1 2" key="1">
    <citation type="journal article" date="2004" name="Nucleic Acids Res.">
        <title>The genome sequence of Bacillus cereus ATCC 10987 reveals metabolic adaptations and a large plasmid related to Bacillus anthracis pXO1.</title>
        <authorList>
            <person name="Rasko D.A."/>
            <person name="Ravel J."/>
            <person name="Okstad O.A."/>
            <person name="Helgason E."/>
            <person name="Cer R.Z."/>
            <person name="Jiang L."/>
            <person name="Shores K.A."/>
            <person name="Fouts D.E."/>
            <person name="Tourasse N.J."/>
            <person name="Angiuoli S.V."/>
            <person name="Kolonay J."/>
            <person name="Nelson W.C."/>
            <person name="Kolsto A.-B."/>
            <person name="Fraser C.M."/>
            <person name="Read T.D."/>
        </authorList>
    </citation>
    <scope>NUCLEOTIDE SEQUENCE [LARGE SCALE GENOMIC DNA]</scope>
    <source>
        <strain evidence="2">ATCC 10987 / NRS 248</strain>
    </source>
</reference>
<proteinExistence type="predicted"/>
<organism evidence="1 2">
    <name type="scientific">Bacillus cereus (strain ATCC 10987 / NRS 248)</name>
    <dbReference type="NCBI Taxonomy" id="222523"/>
    <lineage>
        <taxon>Bacteria</taxon>
        <taxon>Bacillati</taxon>
        <taxon>Bacillota</taxon>
        <taxon>Bacilli</taxon>
        <taxon>Bacillales</taxon>
        <taxon>Bacillaceae</taxon>
        <taxon>Bacillus</taxon>
        <taxon>Bacillus cereus group</taxon>
    </lineage>
</organism>
<dbReference type="KEGG" id="bca:BCE_2692"/>
<dbReference type="EMBL" id="AE017194">
    <property type="protein sequence ID" value="AAS41605.1"/>
    <property type="molecule type" value="Genomic_DNA"/>
</dbReference>
<sequence>MKIKVSSLNKFLLNPPSTQEFFFFYFNKITCTIKWKKQLRNKVDIKNHVIHSLYFSHV</sequence>